<dbReference type="EMBL" id="MU268388">
    <property type="protein sequence ID" value="KAH7904696.1"/>
    <property type="molecule type" value="Genomic_DNA"/>
</dbReference>
<dbReference type="Proteomes" id="UP000790377">
    <property type="component" value="Unassembled WGS sequence"/>
</dbReference>
<comment type="caution">
    <text evidence="1">The sequence shown here is derived from an EMBL/GenBank/DDBJ whole genome shotgun (WGS) entry which is preliminary data.</text>
</comment>
<accession>A0ACB7ZUR3</accession>
<reference evidence="1" key="1">
    <citation type="journal article" date="2021" name="New Phytol.">
        <title>Evolutionary innovations through gain and loss of genes in the ectomycorrhizal Boletales.</title>
        <authorList>
            <person name="Wu G."/>
            <person name="Miyauchi S."/>
            <person name="Morin E."/>
            <person name="Kuo A."/>
            <person name="Drula E."/>
            <person name="Varga T."/>
            <person name="Kohler A."/>
            <person name="Feng B."/>
            <person name="Cao Y."/>
            <person name="Lipzen A."/>
            <person name="Daum C."/>
            <person name="Hundley H."/>
            <person name="Pangilinan J."/>
            <person name="Johnson J."/>
            <person name="Barry K."/>
            <person name="LaButti K."/>
            <person name="Ng V."/>
            <person name="Ahrendt S."/>
            <person name="Min B."/>
            <person name="Choi I.G."/>
            <person name="Park H."/>
            <person name="Plett J.M."/>
            <person name="Magnuson J."/>
            <person name="Spatafora J.W."/>
            <person name="Nagy L.G."/>
            <person name="Henrissat B."/>
            <person name="Grigoriev I.V."/>
            <person name="Yang Z.L."/>
            <person name="Xu J."/>
            <person name="Martin F.M."/>
        </authorList>
    </citation>
    <scope>NUCLEOTIDE SEQUENCE</scope>
    <source>
        <strain evidence="1">ATCC 28755</strain>
    </source>
</reference>
<gene>
    <name evidence="1" type="ORF">BJ138DRAFT_1018765</name>
</gene>
<proteinExistence type="predicted"/>
<evidence type="ECO:0000313" key="2">
    <source>
        <dbReference type="Proteomes" id="UP000790377"/>
    </source>
</evidence>
<feature type="non-terminal residue" evidence="1">
    <location>
        <position position="433"/>
    </location>
</feature>
<organism evidence="1 2">
    <name type="scientific">Hygrophoropsis aurantiaca</name>
    <dbReference type="NCBI Taxonomy" id="72124"/>
    <lineage>
        <taxon>Eukaryota</taxon>
        <taxon>Fungi</taxon>
        <taxon>Dikarya</taxon>
        <taxon>Basidiomycota</taxon>
        <taxon>Agaricomycotina</taxon>
        <taxon>Agaricomycetes</taxon>
        <taxon>Agaricomycetidae</taxon>
        <taxon>Boletales</taxon>
        <taxon>Coniophorineae</taxon>
        <taxon>Hygrophoropsidaceae</taxon>
        <taxon>Hygrophoropsis</taxon>
    </lineage>
</organism>
<protein>
    <submittedName>
        <fullName evidence="1">Uncharacterized protein</fullName>
    </submittedName>
</protein>
<name>A0ACB7ZUR3_9AGAM</name>
<keyword evidence="2" id="KW-1185">Reference proteome</keyword>
<evidence type="ECO:0000313" key="1">
    <source>
        <dbReference type="EMBL" id="KAH7904696.1"/>
    </source>
</evidence>
<sequence>MSHQNLTRVLNCLEENHLSVVDLIHQITQSSHPNHKSARDILEKDAAEICTYLYQHPPARSSVFSWALRVVKIGLADEDDINADSDEPVSAEAIRVGDASGSRPTKRRRQAAARNMALTMIKSVVCISILLQNTNERCNYLQGILGIFLHSMCVPEKVIEVLAHSGLSISITSIHNAVNLMSKEISQKIRDGVRSLRTAFAYDNFDIDFKTAEPTIEHRGSFVSATSATSIPLFGVDDSTILKCSAQLWAADPRNPAPSAVVADEMDEFDLLRHHMADTYSKRKDGERLSPRLAAFAWHIRAILIHHGQYFANDSDRLGEPVPIFKIPVHKTEQIPFRSMKIKQSTTDGNIEVMENLLKQGGIGEPSGEEFDAGNDVDMSEHVLLVHGDLLTKERLDSVRESRRIEDTAKNRFQYIIFVLGLFHYKMACADAL</sequence>